<dbReference type="InterPro" id="IPR000158">
    <property type="entry name" value="Cell_div_FtsZ"/>
</dbReference>
<organism evidence="9 10">
    <name type="scientific">Aerophobetes bacterium</name>
    <dbReference type="NCBI Taxonomy" id="2030807"/>
    <lineage>
        <taxon>Bacteria</taxon>
        <taxon>Candidatus Aerophobota</taxon>
    </lineage>
</organism>
<name>A0A523YPR9_UNCAE</name>
<keyword evidence="2 4" id="KW-0547">Nucleotide-binding</keyword>
<dbReference type="Pfam" id="PF12327">
    <property type="entry name" value="FtsZ_C"/>
    <property type="match status" value="1"/>
</dbReference>
<feature type="domain" description="Tubulin/FtsZ GTPase" evidence="7">
    <location>
        <begin position="14"/>
        <end position="206"/>
    </location>
</feature>
<evidence type="ECO:0000256" key="5">
    <source>
        <dbReference type="NCBIfam" id="TIGR00065"/>
    </source>
</evidence>
<dbReference type="EMBL" id="SOIJ01000099">
    <property type="protein sequence ID" value="TET93506.1"/>
    <property type="molecule type" value="Genomic_DNA"/>
</dbReference>
<dbReference type="PANTHER" id="PTHR30314:SF3">
    <property type="entry name" value="MITOCHONDRIAL DIVISION PROTEIN FSZA"/>
    <property type="match status" value="1"/>
</dbReference>
<keyword evidence="4" id="KW-0963">Cytoplasm</keyword>
<gene>
    <name evidence="4 9" type="primary">ftsZ</name>
    <name evidence="9" type="ORF">E3J33_01715</name>
</gene>
<feature type="binding site" evidence="4">
    <location>
        <position position="140"/>
    </location>
    <ligand>
        <name>GTP</name>
        <dbReference type="ChEBI" id="CHEBI:37565"/>
    </ligand>
</feature>
<dbReference type="SUPFAM" id="SSF55307">
    <property type="entry name" value="Tubulin C-terminal domain-like"/>
    <property type="match status" value="1"/>
</dbReference>
<feature type="binding site" evidence="4">
    <location>
        <begin position="109"/>
        <end position="111"/>
    </location>
    <ligand>
        <name>GTP</name>
        <dbReference type="ChEBI" id="CHEBI:37565"/>
    </ligand>
</feature>
<evidence type="ECO:0000256" key="3">
    <source>
        <dbReference type="ARBA" id="ARBA00023134"/>
    </source>
</evidence>
<dbReference type="Pfam" id="PF00091">
    <property type="entry name" value="Tubulin"/>
    <property type="match status" value="1"/>
</dbReference>
<comment type="subcellular location">
    <subcellularLocation>
        <location evidence="4">Cytoplasm</location>
    </subcellularLocation>
    <text evidence="4">Assembles at midcell at the inner surface of the cytoplasmic membrane.</text>
</comment>
<keyword evidence="4 6" id="KW-0131">Cell cycle</keyword>
<keyword evidence="4 6" id="KW-0717">Septation</keyword>
<comment type="caution">
    <text evidence="9">The sequence shown here is derived from an EMBL/GenBank/DDBJ whole genome shotgun (WGS) entry which is preliminary data.</text>
</comment>
<evidence type="ECO:0000313" key="9">
    <source>
        <dbReference type="EMBL" id="TET93506.1"/>
    </source>
</evidence>
<comment type="function">
    <text evidence="4 6">Essential cell division protein that forms a contractile ring structure (Z ring) at the future cell division site. The regulation of the ring assembly controls the timing and the location of cell division. One of the functions of the FtsZ ring is to recruit other cell division proteins to the septum to produce a new cell wall between the dividing cells. Binds GTP and shows GTPase activity.</text>
</comment>
<feature type="domain" description="Tubulin/FtsZ 2-layer sandwich" evidence="8">
    <location>
        <begin position="208"/>
        <end position="328"/>
    </location>
</feature>
<dbReference type="SUPFAM" id="SSF52490">
    <property type="entry name" value="Tubulin nucleotide-binding domain-like"/>
    <property type="match status" value="1"/>
</dbReference>
<dbReference type="PRINTS" id="PR00423">
    <property type="entry name" value="CELLDVISFTSZ"/>
</dbReference>
<dbReference type="GO" id="GO:0005525">
    <property type="term" value="F:GTP binding"/>
    <property type="evidence" value="ECO:0007669"/>
    <property type="project" value="UniProtKB-UniRule"/>
</dbReference>
<proteinExistence type="inferred from homology"/>
<evidence type="ECO:0000256" key="2">
    <source>
        <dbReference type="ARBA" id="ARBA00022741"/>
    </source>
</evidence>
<dbReference type="GO" id="GO:0005737">
    <property type="term" value="C:cytoplasm"/>
    <property type="evidence" value="ECO:0007669"/>
    <property type="project" value="UniProtKB-SubCell"/>
</dbReference>
<dbReference type="HAMAP" id="MF_00909">
    <property type="entry name" value="FtsZ"/>
    <property type="match status" value="1"/>
</dbReference>
<comment type="subunit">
    <text evidence="4">Homodimer. Polymerizes to form a dynamic ring structure in a strictly GTP-dependent manner. Interacts directly with several other division proteins.</text>
</comment>
<dbReference type="InterPro" id="IPR045061">
    <property type="entry name" value="FtsZ/CetZ"/>
</dbReference>
<evidence type="ECO:0000313" key="10">
    <source>
        <dbReference type="Proteomes" id="UP000316925"/>
    </source>
</evidence>
<dbReference type="InterPro" id="IPR018316">
    <property type="entry name" value="Tubulin/FtsZ_2-layer-sand-dom"/>
</dbReference>
<dbReference type="GO" id="GO:0032153">
    <property type="term" value="C:cell division site"/>
    <property type="evidence" value="ECO:0007669"/>
    <property type="project" value="UniProtKB-UniRule"/>
</dbReference>
<dbReference type="GO" id="GO:0043093">
    <property type="term" value="P:FtsZ-dependent cytokinesis"/>
    <property type="evidence" value="ECO:0007669"/>
    <property type="project" value="UniProtKB-UniRule"/>
</dbReference>
<keyword evidence="4 6" id="KW-0132">Cell division</keyword>
<sequence>MTKSVPTTKSSTVRIKVLGIGGAGCSILSRLTRDSLPKIEFVALNTDRSSLERCGVKEKLQLGGSVTRGWGTGGDPEMGRQVALEEKERIKEILQEADLVFLVSGLGKGTGTGASPIIAQLAKEMGSLTIGFVVLPFYFEGEKRAAMGKRGLQELEKTLDALMVIPNDILLENAQAHPSLKKGFTAIDGILDQVIKALGNLLLHPGLISLDFADIRALLQNKGRIQIAMGKASGRDAAQEAAKQSVSFPLLGKISLKKAKAVLFNIRGGKDLSLSEVEAATLIVKENSSSQAEFVFGVSIDETISDEVVVALIVAGGKITEEDKKPPPSSKQLDLGIHAGDELDIPTFLRKRKN</sequence>
<dbReference type="AlphaFoldDB" id="A0A523YPR9"/>
<dbReference type="PROSITE" id="PS01135">
    <property type="entry name" value="FTSZ_2"/>
    <property type="match status" value="1"/>
</dbReference>
<evidence type="ECO:0000256" key="1">
    <source>
        <dbReference type="ARBA" id="ARBA00009690"/>
    </source>
</evidence>
<evidence type="ECO:0000259" key="7">
    <source>
        <dbReference type="SMART" id="SM00864"/>
    </source>
</evidence>
<evidence type="ECO:0000259" key="8">
    <source>
        <dbReference type="SMART" id="SM00865"/>
    </source>
</evidence>
<dbReference type="GO" id="GO:0051258">
    <property type="term" value="P:protein polymerization"/>
    <property type="evidence" value="ECO:0007669"/>
    <property type="project" value="UniProtKB-UniRule"/>
</dbReference>
<dbReference type="GO" id="GO:0003924">
    <property type="term" value="F:GTPase activity"/>
    <property type="evidence" value="ECO:0007669"/>
    <property type="project" value="UniProtKB-UniRule"/>
</dbReference>
<comment type="similarity">
    <text evidence="1 4 6">Belongs to the FtsZ family.</text>
</comment>
<dbReference type="GO" id="GO:0000917">
    <property type="term" value="P:division septum assembly"/>
    <property type="evidence" value="ECO:0007669"/>
    <property type="project" value="UniProtKB-KW"/>
</dbReference>
<dbReference type="SMART" id="SM00864">
    <property type="entry name" value="Tubulin"/>
    <property type="match status" value="1"/>
</dbReference>
<feature type="binding site" evidence="4">
    <location>
        <position position="188"/>
    </location>
    <ligand>
        <name>GTP</name>
        <dbReference type="ChEBI" id="CHEBI:37565"/>
    </ligand>
</feature>
<dbReference type="CDD" id="cd02201">
    <property type="entry name" value="FtsZ_type1"/>
    <property type="match status" value="1"/>
</dbReference>
<dbReference type="InterPro" id="IPR036525">
    <property type="entry name" value="Tubulin/FtsZ_GTPase_sf"/>
</dbReference>
<dbReference type="InterPro" id="IPR024757">
    <property type="entry name" value="FtsZ_C"/>
</dbReference>
<evidence type="ECO:0000256" key="4">
    <source>
        <dbReference type="HAMAP-Rule" id="MF_00909"/>
    </source>
</evidence>
<dbReference type="Proteomes" id="UP000316925">
    <property type="component" value="Unassembled WGS sequence"/>
</dbReference>
<keyword evidence="3 4" id="KW-0342">GTP-binding</keyword>
<feature type="binding site" evidence="4">
    <location>
        <position position="144"/>
    </location>
    <ligand>
        <name>GTP</name>
        <dbReference type="ChEBI" id="CHEBI:37565"/>
    </ligand>
</feature>
<dbReference type="InterPro" id="IPR020805">
    <property type="entry name" value="Cell_div_FtsZ_CS"/>
</dbReference>
<dbReference type="NCBIfam" id="TIGR00065">
    <property type="entry name" value="ftsZ"/>
    <property type="match status" value="1"/>
</dbReference>
<accession>A0A523YPR9</accession>
<comment type="caution">
    <text evidence="4">Lacks conserved residue(s) required for the propagation of feature annotation.</text>
</comment>
<evidence type="ECO:0000256" key="6">
    <source>
        <dbReference type="RuleBase" id="RU000631"/>
    </source>
</evidence>
<dbReference type="PANTHER" id="PTHR30314">
    <property type="entry name" value="CELL DIVISION PROTEIN FTSZ-RELATED"/>
    <property type="match status" value="1"/>
</dbReference>
<reference evidence="9 10" key="1">
    <citation type="submission" date="2019-03" db="EMBL/GenBank/DDBJ databases">
        <title>Metabolic potential of uncultured bacteria and archaea associated with petroleum seepage in deep-sea sediments.</title>
        <authorList>
            <person name="Dong X."/>
            <person name="Hubert C."/>
        </authorList>
    </citation>
    <scope>NUCLEOTIDE SEQUENCE [LARGE SCALE GENOMIC DNA]</scope>
    <source>
        <strain evidence="9">E29_bin28</strain>
    </source>
</reference>
<dbReference type="InterPro" id="IPR008280">
    <property type="entry name" value="Tub_FtsZ_C"/>
</dbReference>
<dbReference type="PROSITE" id="PS01134">
    <property type="entry name" value="FTSZ_1"/>
    <property type="match status" value="1"/>
</dbReference>
<dbReference type="InterPro" id="IPR003008">
    <property type="entry name" value="Tubulin_FtsZ_GTPase"/>
</dbReference>
<protein>
    <recommendedName>
        <fullName evidence="4 5">Cell division protein FtsZ</fullName>
    </recommendedName>
</protein>
<dbReference type="SMART" id="SM00865">
    <property type="entry name" value="Tubulin_C"/>
    <property type="match status" value="1"/>
</dbReference>
<dbReference type="Gene3D" id="3.40.50.1440">
    <property type="entry name" value="Tubulin/FtsZ, GTPase domain"/>
    <property type="match status" value="1"/>
</dbReference>